<dbReference type="Pfam" id="PF16925">
    <property type="entry name" value="TetR_C_13"/>
    <property type="match status" value="1"/>
</dbReference>
<reference evidence="5" key="3">
    <citation type="submission" date="2018-01" db="EMBL/GenBank/DDBJ databases">
        <authorList>
            <person name="Gaut B.S."/>
            <person name="Morton B.R."/>
            <person name="Clegg M.T."/>
            <person name="Duvall M.R."/>
        </authorList>
    </citation>
    <scope>NUCLEOTIDE SEQUENCE</scope>
    <source>
        <strain evidence="5">ATCC BAA-2683</strain>
    </source>
</reference>
<dbReference type="Gene3D" id="1.10.357.10">
    <property type="entry name" value="Tetracycline Repressor, domain 2"/>
    <property type="match status" value="1"/>
</dbReference>
<dbReference type="RefSeq" id="WP_071024764.1">
    <property type="nucleotide sequence ID" value="NZ_MLQM01000036.1"/>
</dbReference>
<dbReference type="PANTHER" id="PTHR47506">
    <property type="entry name" value="TRANSCRIPTIONAL REGULATORY PROTEIN"/>
    <property type="match status" value="1"/>
</dbReference>
<evidence type="ECO:0000313" key="7">
    <source>
        <dbReference type="Proteomes" id="UP000238296"/>
    </source>
</evidence>
<organism evidence="4 6">
    <name type="scientific">Mycobacterium talmoniae</name>
    <dbReference type="NCBI Taxonomy" id="1858794"/>
    <lineage>
        <taxon>Bacteria</taxon>
        <taxon>Bacillati</taxon>
        <taxon>Actinomycetota</taxon>
        <taxon>Actinomycetes</taxon>
        <taxon>Mycobacteriales</taxon>
        <taxon>Mycobacteriaceae</taxon>
        <taxon>Mycobacterium</taxon>
    </lineage>
</organism>
<dbReference type="SUPFAM" id="SSF46689">
    <property type="entry name" value="Homeodomain-like"/>
    <property type="match status" value="1"/>
</dbReference>
<dbReference type="InterPro" id="IPR009057">
    <property type="entry name" value="Homeodomain-like_sf"/>
</dbReference>
<dbReference type="EMBL" id="MLQM01000036">
    <property type="protein sequence ID" value="OHV04562.1"/>
    <property type="molecule type" value="Genomic_DNA"/>
</dbReference>
<reference evidence="4 6" key="1">
    <citation type="submission" date="2016-10" db="EMBL/GenBank/DDBJ databases">
        <title>Genome sequence of Mycobacterium talmonii.</title>
        <authorList>
            <person name="Greninger A.L."/>
            <person name="Elliott B."/>
            <person name="Vasireddy S."/>
            <person name="Vasireddy R."/>
        </authorList>
    </citation>
    <scope>NUCLEOTIDE SEQUENCE [LARGE SCALE GENOMIC DNA]</scope>
    <source>
        <strain evidence="4">MO-5499</strain>
        <strain evidence="6">NE-TNMC-100812</strain>
    </source>
</reference>
<evidence type="ECO:0000313" key="5">
    <source>
        <dbReference type="EMBL" id="PQM46400.1"/>
    </source>
</evidence>
<dbReference type="EMBL" id="PPEA01000500">
    <property type="protein sequence ID" value="PQM46400.1"/>
    <property type="molecule type" value="Genomic_DNA"/>
</dbReference>
<feature type="domain" description="Tetracyclin repressor-like C-terminal" evidence="3">
    <location>
        <begin position="80"/>
        <end position="185"/>
    </location>
</feature>
<evidence type="ECO:0000256" key="2">
    <source>
        <dbReference type="ARBA" id="ARBA00023163"/>
    </source>
</evidence>
<accession>A0A1S1NKN1</accession>
<evidence type="ECO:0000313" key="4">
    <source>
        <dbReference type="EMBL" id="OHV04562.1"/>
    </source>
</evidence>
<evidence type="ECO:0000259" key="3">
    <source>
        <dbReference type="Pfam" id="PF16925"/>
    </source>
</evidence>
<keyword evidence="6" id="KW-1185">Reference proteome</keyword>
<proteinExistence type="predicted"/>
<evidence type="ECO:0000256" key="1">
    <source>
        <dbReference type="ARBA" id="ARBA00023015"/>
    </source>
</evidence>
<comment type="caution">
    <text evidence="4">The sequence shown here is derived from an EMBL/GenBank/DDBJ whole genome shotgun (WGS) entry which is preliminary data.</text>
</comment>
<keyword evidence="2" id="KW-0804">Transcription</keyword>
<dbReference type="PANTHER" id="PTHR47506:SF6">
    <property type="entry name" value="HTH-TYPE TRANSCRIPTIONAL REPRESSOR NEMR"/>
    <property type="match status" value="1"/>
</dbReference>
<keyword evidence="1" id="KW-0805">Transcription regulation</keyword>
<dbReference type="Gene3D" id="1.10.10.60">
    <property type="entry name" value="Homeodomain-like"/>
    <property type="match status" value="1"/>
</dbReference>
<dbReference type="AlphaFoldDB" id="A0A1S1NKN1"/>
<dbReference type="InterPro" id="IPR036271">
    <property type="entry name" value="Tet_transcr_reg_TetR-rel_C_sf"/>
</dbReference>
<dbReference type="Proteomes" id="UP000238296">
    <property type="component" value="Unassembled WGS sequence"/>
</dbReference>
<dbReference type="InterPro" id="IPR011075">
    <property type="entry name" value="TetR_C"/>
</dbReference>
<evidence type="ECO:0000313" key="6">
    <source>
        <dbReference type="Proteomes" id="UP000179734"/>
    </source>
</evidence>
<reference evidence="5 7" key="2">
    <citation type="journal article" date="2017" name="Int. J. Syst. Evol. Microbiol.">
        <title>Mycobacterium talmoniae sp. nov., a slowly growing mycobacterium isolated from human respiratory samples.</title>
        <authorList>
            <person name="Davidson R.M."/>
            <person name="DeGroote M.A."/>
            <person name="Marola J.L."/>
            <person name="Buss S."/>
            <person name="Jones V."/>
            <person name="McNeil M.R."/>
            <person name="Freifeld A.G."/>
            <person name="Elaine Epperson L."/>
            <person name="Hasan N.A."/>
            <person name="Jackson M."/>
            <person name="Iwen P.C."/>
            <person name="Salfinger M."/>
            <person name="Strong M."/>
        </authorList>
    </citation>
    <scope>NUCLEOTIDE SEQUENCE [LARGE SCALE GENOMIC DNA]</scope>
    <source>
        <strain evidence="5 7">ATCC BAA-2683</strain>
    </source>
</reference>
<name>A0A1S1NKN1_9MYCO</name>
<sequence length="196" mass="21147">MTKSGDARRTSVLDRATHVASVEGIAGLSFGRLADQTQVPKSALQTLFGTKQDLQLEIIKAAVDVFVRTVLLPAESQPEGLPRLRALMSAWVDYLEEFEGGCIFASGASELDGHPGPVRDALADAVSAGEALVTRDVKLAIRLGELPPDTDAEQLTFELHAMILQANHDRQLLHRDGALQRARIAIEHRLNPPATG</sequence>
<gene>
    <name evidence="4" type="ORF">BKN37_09355</name>
    <name evidence="5" type="ORF">C1Y40_03432</name>
</gene>
<protein>
    <recommendedName>
        <fullName evidence="3">Tetracyclin repressor-like C-terminal domain-containing protein</fullName>
    </recommendedName>
</protein>
<dbReference type="SUPFAM" id="SSF48498">
    <property type="entry name" value="Tetracyclin repressor-like, C-terminal domain"/>
    <property type="match status" value="1"/>
</dbReference>
<dbReference type="Proteomes" id="UP000179734">
    <property type="component" value="Unassembled WGS sequence"/>
</dbReference>